<dbReference type="Proteomes" id="UP001295463">
    <property type="component" value="Chromosome"/>
</dbReference>
<dbReference type="RefSeq" id="WP_305732835.1">
    <property type="nucleotide sequence ID" value="NZ_OW150024.1"/>
</dbReference>
<dbReference type="InterPro" id="IPR011006">
    <property type="entry name" value="CheY-like_superfamily"/>
</dbReference>
<evidence type="ECO:0000256" key="2">
    <source>
        <dbReference type="PROSITE-ProRule" id="PRU00169"/>
    </source>
</evidence>
<sequence>MSPRPRIALISSEASLTTLLQLRLQSKGYQVTVVTNSTAALGTFYSDPPDLIIVDFSSPCIGCRDMLFMVRSDSFFSTIPILGIFPAHDEQESWDDFPLDDFVTTPLNFSELFSRITLSLSRIKRIFDNNPLTRLPGNTSIHRAIDESMGLPLAVCYVDIDHFKPYNDVFGFSHGDEVIRMLARIMSNAVRETGGGFCGHVGGDDFVFIVPRERAEQVCEIIIRHFDQIVQALFDEQTRASGVYQAFNRKGEPEEVPILGVSIAVVLADSPSITHAARVAEVAAELKKKAKQDPGSSFVMDKRTTPA</sequence>
<reference evidence="5 6" key="1">
    <citation type="submission" date="2022-03" db="EMBL/GenBank/DDBJ databases">
        <authorList>
            <person name="Koch H."/>
        </authorList>
    </citation>
    <scope>NUCLEOTIDE SEQUENCE [LARGE SCALE GENOMIC DNA]</scope>
    <source>
        <strain evidence="5 6">G1</strain>
    </source>
</reference>
<gene>
    <name evidence="5" type="ORF">GEAMG1_2222</name>
</gene>
<dbReference type="EMBL" id="OW150024">
    <property type="protein sequence ID" value="CAH2032058.1"/>
    <property type="molecule type" value="Genomic_DNA"/>
</dbReference>
<protein>
    <recommendedName>
        <fullName evidence="1">diguanylate cyclase</fullName>
        <ecNumber evidence="1">2.7.7.65</ecNumber>
    </recommendedName>
</protein>
<feature type="modified residue" description="4-aspartylphosphate" evidence="2">
    <location>
        <position position="55"/>
    </location>
</feature>
<organism evidence="5 6">
    <name type="scientific">Trichlorobacter ammonificans</name>
    <dbReference type="NCBI Taxonomy" id="2916410"/>
    <lineage>
        <taxon>Bacteria</taxon>
        <taxon>Pseudomonadati</taxon>
        <taxon>Thermodesulfobacteriota</taxon>
        <taxon>Desulfuromonadia</taxon>
        <taxon>Geobacterales</taxon>
        <taxon>Geobacteraceae</taxon>
        <taxon>Trichlorobacter</taxon>
    </lineage>
</organism>
<dbReference type="InterPro" id="IPR043128">
    <property type="entry name" value="Rev_trsase/Diguanyl_cyclase"/>
</dbReference>
<dbReference type="InterPro" id="IPR050469">
    <property type="entry name" value="Diguanylate_Cyclase"/>
</dbReference>
<keyword evidence="6" id="KW-1185">Reference proteome</keyword>
<accession>A0ABN8HLK2</accession>
<dbReference type="SUPFAM" id="SSF52172">
    <property type="entry name" value="CheY-like"/>
    <property type="match status" value="1"/>
</dbReference>
<dbReference type="NCBIfam" id="TIGR00254">
    <property type="entry name" value="GGDEF"/>
    <property type="match status" value="1"/>
</dbReference>
<dbReference type="InterPro" id="IPR029787">
    <property type="entry name" value="Nucleotide_cyclase"/>
</dbReference>
<dbReference type="Gene3D" id="3.30.70.270">
    <property type="match status" value="1"/>
</dbReference>
<dbReference type="PANTHER" id="PTHR45138:SF25">
    <property type="entry name" value="GGDEF DOMAIN PROTEIN"/>
    <property type="match status" value="1"/>
</dbReference>
<dbReference type="SMART" id="SM00267">
    <property type="entry name" value="GGDEF"/>
    <property type="match status" value="1"/>
</dbReference>
<dbReference type="EC" id="2.7.7.65" evidence="1"/>
<dbReference type="Gene3D" id="3.40.50.2300">
    <property type="match status" value="1"/>
</dbReference>
<name>A0ABN8HLK2_9BACT</name>
<dbReference type="Pfam" id="PF00990">
    <property type="entry name" value="GGDEF"/>
    <property type="match status" value="1"/>
</dbReference>
<dbReference type="InterPro" id="IPR001789">
    <property type="entry name" value="Sig_transdc_resp-reg_receiver"/>
</dbReference>
<keyword evidence="2" id="KW-0597">Phosphoprotein</keyword>
<dbReference type="PROSITE" id="PS50110">
    <property type="entry name" value="RESPONSE_REGULATORY"/>
    <property type="match status" value="1"/>
</dbReference>
<proteinExistence type="predicted"/>
<evidence type="ECO:0000259" key="3">
    <source>
        <dbReference type="PROSITE" id="PS50110"/>
    </source>
</evidence>
<feature type="domain" description="GGDEF" evidence="4">
    <location>
        <begin position="151"/>
        <end position="303"/>
    </location>
</feature>
<evidence type="ECO:0000256" key="1">
    <source>
        <dbReference type="ARBA" id="ARBA00012528"/>
    </source>
</evidence>
<evidence type="ECO:0000313" key="5">
    <source>
        <dbReference type="EMBL" id="CAH2032058.1"/>
    </source>
</evidence>
<dbReference type="InterPro" id="IPR000160">
    <property type="entry name" value="GGDEF_dom"/>
</dbReference>
<feature type="domain" description="Response regulatory" evidence="3">
    <location>
        <begin position="6"/>
        <end position="120"/>
    </location>
</feature>
<dbReference type="PANTHER" id="PTHR45138">
    <property type="entry name" value="REGULATORY COMPONENTS OF SENSORY TRANSDUCTION SYSTEM"/>
    <property type="match status" value="1"/>
</dbReference>
<dbReference type="SUPFAM" id="SSF55073">
    <property type="entry name" value="Nucleotide cyclase"/>
    <property type="match status" value="1"/>
</dbReference>
<evidence type="ECO:0000313" key="6">
    <source>
        <dbReference type="Proteomes" id="UP001295463"/>
    </source>
</evidence>
<dbReference type="PROSITE" id="PS50887">
    <property type="entry name" value="GGDEF"/>
    <property type="match status" value="1"/>
</dbReference>
<evidence type="ECO:0000259" key="4">
    <source>
        <dbReference type="PROSITE" id="PS50887"/>
    </source>
</evidence>